<feature type="domain" description="DUF4440" evidence="1">
    <location>
        <begin position="13"/>
        <end position="117"/>
    </location>
</feature>
<organism evidence="2 3">
    <name type="scientific">Actinorhabdospora filicis</name>
    <dbReference type="NCBI Taxonomy" id="1785913"/>
    <lineage>
        <taxon>Bacteria</taxon>
        <taxon>Bacillati</taxon>
        <taxon>Actinomycetota</taxon>
        <taxon>Actinomycetes</taxon>
        <taxon>Micromonosporales</taxon>
        <taxon>Micromonosporaceae</taxon>
        <taxon>Actinorhabdospora</taxon>
    </lineage>
</organism>
<dbReference type="Proteomes" id="UP001165079">
    <property type="component" value="Unassembled WGS sequence"/>
</dbReference>
<comment type="caution">
    <text evidence="2">The sequence shown here is derived from an EMBL/GenBank/DDBJ whole genome shotgun (WGS) entry which is preliminary data.</text>
</comment>
<protein>
    <recommendedName>
        <fullName evidence="1">DUF4440 domain-containing protein</fullName>
    </recommendedName>
</protein>
<dbReference type="RefSeq" id="WP_285663360.1">
    <property type="nucleotide sequence ID" value="NZ_BSTX01000002.1"/>
</dbReference>
<sequence length="127" mass="13509">MDTDRFDTTTLNEAESRFQAALLDSDVPALDAFLHEDVRFTGPDGSTIDKAADLAAHRGRTLVLSEVGEVSREVQVIDGVGVTRATLHLVGTFAGDKIEATMAYTRTWVPSADGWVIAAAHGSPVAP</sequence>
<dbReference type="Gene3D" id="3.10.450.50">
    <property type="match status" value="1"/>
</dbReference>
<gene>
    <name evidence="2" type="ORF">Afil01_29960</name>
</gene>
<dbReference type="InterPro" id="IPR032710">
    <property type="entry name" value="NTF2-like_dom_sf"/>
</dbReference>
<reference evidence="2" key="1">
    <citation type="submission" date="2023-03" db="EMBL/GenBank/DDBJ databases">
        <title>Actinorhabdospora filicis NBRC 111898.</title>
        <authorList>
            <person name="Ichikawa N."/>
            <person name="Sato H."/>
            <person name="Tonouchi N."/>
        </authorList>
    </citation>
    <scope>NUCLEOTIDE SEQUENCE</scope>
    <source>
        <strain evidence="2">NBRC 111898</strain>
    </source>
</reference>
<dbReference type="Pfam" id="PF14534">
    <property type="entry name" value="DUF4440"/>
    <property type="match status" value="1"/>
</dbReference>
<evidence type="ECO:0000313" key="3">
    <source>
        <dbReference type="Proteomes" id="UP001165079"/>
    </source>
</evidence>
<proteinExistence type="predicted"/>
<dbReference type="EMBL" id="BSTX01000002">
    <property type="protein sequence ID" value="GLZ78189.1"/>
    <property type="molecule type" value="Genomic_DNA"/>
</dbReference>
<accession>A0A9W6SLX9</accession>
<keyword evidence="3" id="KW-1185">Reference proteome</keyword>
<evidence type="ECO:0000259" key="1">
    <source>
        <dbReference type="Pfam" id="PF14534"/>
    </source>
</evidence>
<name>A0A9W6SLX9_9ACTN</name>
<dbReference type="InterPro" id="IPR027843">
    <property type="entry name" value="DUF4440"/>
</dbReference>
<evidence type="ECO:0000313" key="2">
    <source>
        <dbReference type="EMBL" id="GLZ78189.1"/>
    </source>
</evidence>
<dbReference type="AlphaFoldDB" id="A0A9W6SLX9"/>
<dbReference type="SUPFAM" id="SSF54427">
    <property type="entry name" value="NTF2-like"/>
    <property type="match status" value="1"/>
</dbReference>